<evidence type="ECO:0000313" key="12">
    <source>
        <dbReference type="EMBL" id="OBS09821.1"/>
    </source>
</evidence>
<gene>
    <name evidence="12" type="ORF">Thpro_020871</name>
</gene>
<keyword evidence="8" id="KW-0653">Protein transport</keyword>
<dbReference type="GO" id="GO:0005886">
    <property type="term" value="C:plasma membrane"/>
    <property type="evidence" value="ECO:0007669"/>
    <property type="project" value="UniProtKB-SubCell"/>
</dbReference>
<evidence type="ECO:0000256" key="2">
    <source>
        <dbReference type="ARBA" id="ARBA00010004"/>
    </source>
</evidence>
<keyword evidence="6" id="KW-0145">Chemotaxis</keyword>
<evidence type="ECO:0000256" key="11">
    <source>
        <dbReference type="SAM" id="MobiDB-lite"/>
    </source>
</evidence>
<name>A0A1A6C5H5_9GAMM</name>
<evidence type="ECO:0000256" key="7">
    <source>
        <dbReference type="ARBA" id="ARBA00022795"/>
    </source>
</evidence>
<evidence type="ECO:0000256" key="9">
    <source>
        <dbReference type="ARBA" id="ARBA00023136"/>
    </source>
</evidence>
<dbReference type="PANTHER" id="PTHR38786">
    <property type="entry name" value="FLAGELLAR FLIJ PROTEIN"/>
    <property type="match status" value="1"/>
</dbReference>
<organism evidence="12 13">
    <name type="scientific">Acidihalobacter prosperus</name>
    <dbReference type="NCBI Taxonomy" id="160660"/>
    <lineage>
        <taxon>Bacteria</taxon>
        <taxon>Pseudomonadati</taxon>
        <taxon>Pseudomonadota</taxon>
        <taxon>Gammaproteobacteria</taxon>
        <taxon>Chromatiales</taxon>
        <taxon>Ectothiorhodospiraceae</taxon>
        <taxon>Acidihalobacter</taxon>
    </lineage>
</organism>
<dbReference type="InterPro" id="IPR052570">
    <property type="entry name" value="FliJ"/>
</dbReference>
<proteinExistence type="inferred from homology"/>
<evidence type="ECO:0000256" key="6">
    <source>
        <dbReference type="ARBA" id="ARBA00022500"/>
    </source>
</evidence>
<comment type="subcellular location">
    <subcellularLocation>
        <location evidence="1">Cell membrane</location>
        <topology evidence="1">Peripheral membrane protein</topology>
        <orientation evidence="1">Cytoplasmic side</orientation>
    </subcellularLocation>
</comment>
<feature type="region of interest" description="Disordered" evidence="11">
    <location>
        <begin position="124"/>
        <end position="148"/>
    </location>
</feature>
<dbReference type="GO" id="GO:0044781">
    <property type="term" value="P:bacterial-type flagellum organization"/>
    <property type="evidence" value="ECO:0007669"/>
    <property type="project" value="UniProtKB-KW"/>
</dbReference>
<evidence type="ECO:0000256" key="3">
    <source>
        <dbReference type="ARBA" id="ARBA00020392"/>
    </source>
</evidence>
<dbReference type="NCBIfam" id="TIGR02473">
    <property type="entry name" value="flagell_FliJ"/>
    <property type="match status" value="1"/>
</dbReference>
<evidence type="ECO:0000256" key="10">
    <source>
        <dbReference type="ARBA" id="ARBA00023225"/>
    </source>
</evidence>
<feature type="compositionally biased region" description="Basic and acidic residues" evidence="11">
    <location>
        <begin position="125"/>
        <end position="134"/>
    </location>
</feature>
<dbReference type="RefSeq" id="WP_038089747.1">
    <property type="nucleotide sequence ID" value="NZ_JQSG02000002.1"/>
</dbReference>
<dbReference type="Pfam" id="PF02050">
    <property type="entry name" value="FliJ"/>
    <property type="match status" value="1"/>
</dbReference>
<evidence type="ECO:0000313" key="13">
    <source>
        <dbReference type="Proteomes" id="UP000029273"/>
    </source>
</evidence>
<keyword evidence="5" id="KW-1003">Cell membrane</keyword>
<keyword evidence="4" id="KW-0813">Transport</keyword>
<dbReference type="OrthoDB" id="5732842at2"/>
<keyword evidence="10" id="KW-1006">Bacterial flagellum protein export</keyword>
<comment type="caution">
    <text evidence="12">The sequence shown here is derived from an EMBL/GenBank/DDBJ whole genome shotgun (WGS) entry which is preliminary data.</text>
</comment>
<dbReference type="Proteomes" id="UP000029273">
    <property type="component" value="Unassembled WGS sequence"/>
</dbReference>
<protein>
    <recommendedName>
        <fullName evidence="3">Flagellar FliJ protein</fullName>
    </recommendedName>
</protein>
<dbReference type="GO" id="GO:0009288">
    <property type="term" value="C:bacterial-type flagellum"/>
    <property type="evidence" value="ECO:0007669"/>
    <property type="project" value="InterPro"/>
</dbReference>
<keyword evidence="9" id="KW-0472">Membrane</keyword>
<dbReference type="EMBL" id="JQSG02000002">
    <property type="protein sequence ID" value="OBS09821.1"/>
    <property type="molecule type" value="Genomic_DNA"/>
</dbReference>
<dbReference type="InterPro" id="IPR012823">
    <property type="entry name" value="Flagell_FliJ"/>
</dbReference>
<accession>A0A1A6C5H5</accession>
<reference evidence="12 13" key="1">
    <citation type="journal article" date="2014" name="Genome Announc.">
        <title>Draft Genome Sequence of the Iron-Oxidizing, Acidophilic, and Halotolerant 'Thiobacillus prosperus' Type Strain DSM 5130.</title>
        <authorList>
            <person name="Ossandon F.J."/>
            <person name="Cardenas J.P."/>
            <person name="Corbett M."/>
            <person name="Quatrini R."/>
            <person name="Holmes D.S."/>
            <person name="Watkin E."/>
        </authorList>
    </citation>
    <scope>NUCLEOTIDE SEQUENCE [LARGE SCALE GENOMIC DNA]</scope>
    <source>
        <strain evidence="12 13">DSM 5130</strain>
    </source>
</reference>
<dbReference type="InterPro" id="IPR053716">
    <property type="entry name" value="Flag_assembly_chemotaxis_eff"/>
</dbReference>
<dbReference type="PANTHER" id="PTHR38786:SF1">
    <property type="entry name" value="FLAGELLAR FLIJ PROTEIN"/>
    <property type="match status" value="1"/>
</dbReference>
<sequence length="148" mass="16985">MSTRRADRLKPVQLQAARNAEAAAIQLAELSRAVEAARVRLSELRDWEQEYAQRMQEGTMNMGDLLDYRLFLQRLSDAGQAQQRVLQEAESAFQSGRTNWLELRARQEALSQVVLRYQQEAQTEAARREQRDADEFASSSARRRDGGE</sequence>
<keyword evidence="7" id="KW-1005">Bacterial flagellum biogenesis</keyword>
<dbReference type="Gene3D" id="1.10.287.1700">
    <property type="match status" value="1"/>
</dbReference>
<evidence type="ECO:0000256" key="1">
    <source>
        <dbReference type="ARBA" id="ARBA00004413"/>
    </source>
</evidence>
<dbReference type="AlphaFoldDB" id="A0A1A6C5H5"/>
<evidence type="ECO:0000256" key="8">
    <source>
        <dbReference type="ARBA" id="ARBA00022927"/>
    </source>
</evidence>
<keyword evidence="13" id="KW-1185">Reference proteome</keyword>
<dbReference type="GO" id="GO:0015031">
    <property type="term" value="P:protein transport"/>
    <property type="evidence" value="ECO:0007669"/>
    <property type="project" value="UniProtKB-KW"/>
</dbReference>
<dbReference type="GO" id="GO:0006935">
    <property type="term" value="P:chemotaxis"/>
    <property type="evidence" value="ECO:0007669"/>
    <property type="project" value="UniProtKB-KW"/>
</dbReference>
<comment type="similarity">
    <text evidence="2">Belongs to the FliJ family.</text>
</comment>
<evidence type="ECO:0000256" key="4">
    <source>
        <dbReference type="ARBA" id="ARBA00022448"/>
    </source>
</evidence>
<dbReference type="GO" id="GO:0071973">
    <property type="term" value="P:bacterial-type flagellum-dependent cell motility"/>
    <property type="evidence" value="ECO:0007669"/>
    <property type="project" value="InterPro"/>
</dbReference>
<evidence type="ECO:0000256" key="5">
    <source>
        <dbReference type="ARBA" id="ARBA00022475"/>
    </source>
</evidence>